<dbReference type="InterPro" id="IPR043137">
    <property type="entry name" value="GGT_ssub_C"/>
</dbReference>
<evidence type="ECO:0000313" key="3">
    <source>
        <dbReference type="EMBL" id="CAH1773584.1"/>
    </source>
</evidence>
<feature type="binding site" evidence="2">
    <location>
        <position position="81"/>
    </location>
    <ligand>
        <name>L-glutamate</name>
        <dbReference type="ChEBI" id="CHEBI:29985"/>
    </ligand>
</feature>
<reference evidence="3" key="1">
    <citation type="submission" date="2022-03" db="EMBL/GenBank/DDBJ databases">
        <authorList>
            <person name="Martin C."/>
        </authorList>
    </citation>
    <scope>NUCLEOTIDE SEQUENCE</scope>
</reference>
<dbReference type="PANTHER" id="PTHR11686">
    <property type="entry name" value="GAMMA GLUTAMYL TRANSPEPTIDASE"/>
    <property type="match status" value="1"/>
</dbReference>
<evidence type="ECO:0000313" key="4">
    <source>
        <dbReference type="Proteomes" id="UP000749559"/>
    </source>
</evidence>
<dbReference type="InterPro" id="IPR029055">
    <property type="entry name" value="Ntn_hydrolases_N"/>
</dbReference>
<feature type="binding site" evidence="2">
    <location>
        <position position="478"/>
    </location>
    <ligand>
        <name>L-glutamate</name>
        <dbReference type="ChEBI" id="CHEBI:29985"/>
    </ligand>
</feature>
<dbReference type="Pfam" id="PF01019">
    <property type="entry name" value="G_glu_transpept"/>
    <property type="match status" value="1"/>
</dbReference>
<dbReference type="GO" id="GO:0005886">
    <property type="term" value="C:plasma membrane"/>
    <property type="evidence" value="ECO:0007669"/>
    <property type="project" value="TreeGrafter"/>
</dbReference>
<dbReference type="SUPFAM" id="SSF56235">
    <property type="entry name" value="N-terminal nucleophile aminohydrolases (Ntn hydrolases)"/>
    <property type="match status" value="1"/>
</dbReference>
<feature type="binding site" evidence="2">
    <location>
        <begin position="403"/>
        <end position="405"/>
    </location>
    <ligand>
        <name>L-glutamate</name>
        <dbReference type="ChEBI" id="CHEBI:29985"/>
    </ligand>
</feature>
<proteinExistence type="predicted"/>
<gene>
    <name evidence="3" type="ORF">OFUS_LOCUS1162</name>
</gene>
<dbReference type="PANTHER" id="PTHR11686:SF9">
    <property type="entry name" value="RE13973P"/>
    <property type="match status" value="1"/>
</dbReference>
<dbReference type="PRINTS" id="PR01210">
    <property type="entry name" value="GGTRANSPTASE"/>
</dbReference>
<evidence type="ECO:0000256" key="2">
    <source>
        <dbReference type="PIRSR" id="PIRSR600101-2"/>
    </source>
</evidence>
<dbReference type="OrthoDB" id="1081007at2759"/>
<dbReference type="AlphaFoldDB" id="A0A8S4MXX4"/>
<comment type="caution">
    <text evidence="3">The sequence shown here is derived from an EMBL/GenBank/DDBJ whole genome shotgun (WGS) entry which is preliminary data.</text>
</comment>
<dbReference type="Gene3D" id="1.10.246.130">
    <property type="match status" value="1"/>
</dbReference>
<keyword evidence="4" id="KW-1185">Reference proteome</keyword>
<dbReference type="InterPro" id="IPR000101">
    <property type="entry name" value="GGT_peptidase"/>
</dbReference>
<protein>
    <submittedName>
        <fullName evidence="3">Uncharacterized protein</fullName>
    </submittedName>
</protein>
<dbReference type="EMBL" id="CAIIXF020000001">
    <property type="protein sequence ID" value="CAH1773584.1"/>
    <property type="molecule type" value="Genomic_DNA"/>
</dbReference>
<organism evidence="3 4">
    <name type="scientific">Owenia fusiformis</name>
    <name type="common">Polychaete worm</name>
    <dbReference type="NCBI Taxonomy" id="6347"/>
    <lineage>
        <taxon>Eukaryota</taxon>
        <taxon>Metazoa</taxon>
        <taxon>Spiralia</taxon>
        <taxon>Lophotrochozoa</taxon>
        <taxon>Annelida</taxon>
        <taxon>Polychaeta</taxon>
        <taxon>Sedentaria</taxon>
        <taxon>Canalipalpata</taxon>
        <taxon>Sabellida</taxon>
        <taxon>Oweniida</taxon>
        <taxon>Oweniidae</taxon>
        <taxon>Owenia</taxon>
    </lineage>
</organism>
<dbReference type="Gene3D" id="3.60.20.40">
    <property type="match status" value="1"/>
</dbReference>
<name>A0A8S4MXX4_OWEFU</name>
<dbReference type="GO" id="GO:0006751">
    <property type="term" value="P:glutathione catabolic process"/>
    <property type="evidence" value="ECO:0007669"/>
    <property type="project" value="InterPro"/>
</dbReference>
<feature type="binding site" evidence="2">
    <location>
        <position position="427"/>
    </location>
    <ligand>
        <name>L-glutamate</name>
        <dbReference type="ChEBI" id="CHEBI:29985"/>
    </ligand>
</feature>
<evidence type="ECO:0000256" key="1">
    <source>
        <dbReference type="PIRSR" id="PIRSR600101-1"/>
    </source>
</evidence>
<dbReference type="InterPro" id="IPR043138">
    <property type="entry name" value="GGT_lsub"/>
</dbReference>
<sequence>MIPILDTHASMRNGEVTAADHECAEIGRDIINVKDGSAVDAAIATMLCLGVKMPHAMGIGGGFQMVVYDHGTKKAEHINAREISPKSTNIDYFKSKEFKSAYKPHQQRYKKWGPLSIAVPGELSGYWTAHQRHGKLPWADLFQPTIKLARFGAPMSKYTYAALNHWDNLEDFLYPIMHDQPLCQGLLSESLCDNGSIKKIGEIVKMPKLAKTLEIIAKEGIQAFYNGSLTDELLSELNSQEFPEGSSKYFPDPFFKREDFTNYKVVVGEPFTTKVNHLTMHSPSIPGGGPILGFMLELLQGFKYNVSKGASMDNLSEVKFMHKVAEVMKFGAAHRIKMGDGDMKLILQQMRNGIYLEGIRKKITETAHPHEAYYAKKIAKLDSGTLHISVLAPNGDAVAVTSSINTPFGSYHFSKSTGIIFNNQMNDFTYPLYNRAVEYENHEANLMSPFKRPQSSQSPSIFVDESGEVRYVIGGAGGRQITPAILQVIMRVLWLGEDIYTAIDKPRITQHIFPKFTLGYEDTFNKEIVRLLNLFRHKSELFKAQPCIGRVEIITQHTNGTIEGYSDRRKFVT</sequence>
<accession>A0A8S4MXX4</accession>
<feature type="active site" description="Nucleophile" evidence="1">
    <location>
        <position position="385"/>
    </location>
</feature>
<dbReference type="Proteomes" id="UP000749559">
    <property type="component" value="Unassembled WGS sequence"/>
</dbReference>
<dbReference type="GO" id="GO:0036374">
    <property type="term" value="F:glutathione hydrolase activity"/>
    <property type="evidence" value="ECO:0007669"/>
    <property type="project" value="InterPro"/>
</dbReference>
<feature type="binding site" evidence="2">
    <location>
        <begin position="455"/>
        <end position="456"/>
    </location>
    <ligand>
        <name>L-glutamate</name>
        <dbReference type="ChEBI" id="CHEBI:29985"/>
    </ligand>
</feature>